<reference evidence="1 2" key="1">
    <citation type="submission" date="2024-06" db="EMBL/GenBank/DDBJ databases">
        <title>The Natural Products Discovery Center: Release of the First 8490 Sequenced Strains for Exploring Actinobacteria Biosynthetic Diversity.</title>
        <authorList>
            <person name="Kalkreuter E."/>
            <person name="Kautsar S.A."/>
            <person name="Yang D."/>
            <person name="Bader C.D."/>
            <person name="Teijaro C.N."/>
            <person name="Fluegel L."/>
            <person name="Davis C.M."/>
            <person name="Simpson J.R."/>
            <person name="Lauterbach L."/>
            <person name="Steele A.D."/>
            <person name="Gui C."/>
            <person name="Meng S."/>
            <person name="Li G."/>
            <person name="Viehrig K."/>
            <person name="Ye F."/>
            <person name="Su P."/>
            <person name="Kiefer A.F."/>
            <person name="Nichols A."/>
            <person name="Cepeda A.J."/>
            <person name="Yan W."/>
            <person name="Fan B."/>
            <person name="Jiang Y."/>
            <person name="Adhikari A."/>
            <person name="Zheng C.-J."/>
            <person name="Schuster L."/>
            <person name="Cowan T.M."/>
            <person name="Smanski M.J."/>
            <person name="Chevrette M.G."/>
            <person name="De Carvalho L.P.S."/>
            <person name="Shen B."/>
        </authorList>
    </citation>
    <scope>NUCLEOTIDE SEQUENCE [LARGE SCALE GENOMIC DNA]</scope>
    <source>
        <strain evidence="1 2">NPDC000155</strain>
    </source>
</reference>
<comment type="caution">
    <text evidence="1">The sequence shown here is derived from an EMBL/GenBank/DDBJ whole genome shotgun (WGS) entry which is preliminary data.</text>
</comment>
<organism evidence="1 2">
    <name type="scientific">Streptomyces lanatus</name>
    <dbReference type="NCBI Taxonomy" id="66900"/>
    <lineage>
        <taxon>Bacteria</taxon>
        <taxon>Bacillati</taxon>
        <taxon>Actinomycetota</taxon>
        <taxon>Actinomycetes</taxon>
        <taxon>Kitasatosporales</taxon>
        <taxon>Streptomycetaceae</taxon>
        <taxon>Streptomyces</taxon>
    </lineage>
</organism>
<evidence type="ECO:0000313" key="1">
    <source>
        <dbReference type="EMBL" id="MER7372656.1"/>
    </source>
</evidence>
<sequence>MHLPRQLGALHDLPDTPEAYDAVLADVVEQALARLTPEGNLEHPDCVDDIGDTSLGVTSLLALAWQRGKDPRLPEAVRRSLAFHLRERVYREDNPGYPNLTAPGSGLPYARYTLAAGAHPVGDWPSTVWALLQAVNLLDLAEGLVEGEQRAELLGVAHGYWRWLTEATFFNPQEAGNQAIGCVVGGLMLARHLPAPHAGAVRRRALRLYEEKIRAHRVRDRGALLPPEHGGAYDNNYGPISLSFLAQAHRVSGEHVFAEDGDALARYIDARLPTGGFDNGGPRYSEQHSGFESVLGLRHFSRRIGSDLGRYRGDTGWGRHAVKADGGVDGHFAWMLVWQIQDTTRWHRTPSRTPARHQLRAGTVSVAFDDRMTPSLVEAAGTYYLPAAVNRQHGFGPVTDGFLHCRPMGEVRVRDVRTAGLTGKLVTKPVVGRDHVLRHVRSLYVTDGTSLWTTVAVQRLPGTPYLLAGLPYAADDGDRVRRTAEGEVASAGELRLTHPDADGVDHFDARAERTQEEAAFALAADPRGYGNPDLGWSHLVSSTALEAQPAPGAPEDLHVFAVRYGPQGPFEPTFAHDGSGLTVRTEAFTAVIGEPVGDTELTLRTAR</sequence>
<dbReference type="Proteomes" id="UP001486207">
    <property type="component" value="Unassembled WGS sequence"/>
</dbReference>
<gene>
    <name evidence="1" type="ORF">ABT384_08325</name>
</gene>
<dbReference type="RefSeq" id="WP_190070094.1">
    <property type="nucleotide sequence ID" value="NZ_BNBM01000004.1"/>
</dbReference>
<accession>A0ABV1XM41</accession>
<keyword evidence="2" id="KW-1185">Reference proteome</keyword>
<dbReference type="EMBL" id="JBEPFB010000003">
    <property type="protein sequence ID" value="MER7372656.1"/>
    <property type="molecule type" value="Genomic_DNA"/>
</dbReference>
<evidence type="ECO:0000313" key="2">
    <source>
        <dbReference type="Proteomes" id="UP001486207"/>
    </source>
</evidence>
<name>A0ABV1XM41_9ACTN</name>
<proteinExistence type="predicted"/>
<protein>
    <submittedName>
        <fullName evidence="1">Uncharacterized protein</fullName>
    </submittedName>
</protein>